<dbReference type="InterPro" id="IPR033985">
    <property type="entry name" value="SusD-like_N"/>
</dbReference>
<gene>
    <name evidence="8" type="ORF">QVN81_00860</name>
    <name evidence="9" type="ORF">QVN84_00850</name>
</gene>
<name>A0AAW7JFZ6_9BACT</name>
<evidence type="ECO:0000256" key="3">
    <source>
        <dbReference type="ARBA" id="ARBA00022729"/>
    </source>
</evidence>
<evidence type="ECO:0000313" key="10">
    <source>
        <dbReference type="Proteomes" id="UP001167831"/>
    </source>
</evidence>
<dbReference type="Pfam" id="PF07980">
    <property type="entry name" value="SusD_RagB"/>
    <property type="match status" value="1"/>
</dbReference>
<feature type="domain" description="SusD-like N-terminal" evidence="7">
    <location>
        <begin position="86"/>
        <end position="222"/>
    </location>
</feature>
<dbReference type="PROSITE" id="PS51257">
    <property type="entry name" value="PROKAR_LIPOPROTEIN"/>
    <property type="match status" value="1"/>
</dbReference>
<dbReference type="AlphaFoldDB" id="A0AAW7JFZ6"/>
<evidence type="ECO:0000256" key="5">
    <source>
        <dbReference type="ARBA" id="ARBA00023237"/>
    </source>
</evidence>
<keyword evidence="4" id="KW-0472">Membrane</keyword>
<dbReference type="GO" id="GO:0009279">
    <property type="term" value="C:cell outer membrane"/>
    <property type="evidence" value="ECO:0007669"/>
    <property type="project" value="UniProtKB-SubCell"/>
</dbReference>
<comment type="subcellular location">
    <subcellularLocation>
        <location evidence="1">Cell outer membrane</location>
    </subcellularLocation>
</comment>
<feature type="domain" description="RagB/SusD" evidence="6">
    <location>
        <begin position="262"/>
        <end position="515"/>
    </location>
</feature>
<evidence type="ECO:0000313" key="9">
    <source>
        <dbReference type="EMBL" id="MDN0024074.1"/>
    </source>
</evidence>
<evidence type="ECO:0000313" key="11">
    <source>
        <dbReference type="Proteomes" id="UP001168478"/>
    </source>
</evidence>
<dbReference type="Proteomes" id="UP001167831">
    <property type="component" value="Unassembled WGS sequence"/>
</dbReference>
<protein>
    <submittedName>
        <fullName evidence="9">RagB/SusD family nutrient uptake outer membrane protein</fullName>
    </submittedName>
</protein>
<sequence>MKKYIGLTFVSCVIALSGCSLDEETYGKTTSRNFYSTQSEIQEALTGAYLQLRTTWNEYALNFYFVGDCSTDDALKGSTDGDRAEVLELSNFTTSTTNGEVGRRWEILYRLIARCNEVIAHAPGARGDEAVLTRYMNEAKALRAFGYYELVTTFGGVPLVTVPMKPTDILKTPRASADDVWAQIVSDCKDAEALPAKGEYSAEEQYRVTRGFAKAMLAKTYMFRHDYENAEKTLNEIVNVDKDYSLLPDYGLNWTPAYENSTESVFEIPNKLYDKNVATGTNVPHFFTSRDVSGYQGYGFHVPTTDLYNAFDKDDPRQTYVFTRTGDRYVGDTEAQDNHQSATGFHDYKMTVPRAEKAGYDVWMIPYNIRIIRYSDILLLYAEALNENGKPSEALKYLNEVRDRARNTNPVDPRKDKQAYVPVVTAATLPPVTETRQDALRGIIWHERRVELAMEGWRRDDLMRQKRFGEVMRAYAKKYNVQKGANFKDDRDYLLPIPQGEIDKSNNVLKQNPNY</sequence>
<dbReference type="RefSeq" id="WP_289824402.1">
    <property type="nucleotide sequence ID" value="NZ_JAUEIE010000001.1"/>
</dbReference>
<dbReference type="Pfam" id="PF14322">
    <property type="entry name" value="SusD-like_3"/>
    <property type="match status" value="1"/>
</dbReference>
<dbReference type="EMBL" id="JAUEIF010000001">
    <property type="protein sequence ID" value="MDN0024074.1"/>
    <property type="molecule type" value="Genomic_DNA"/>
</dbReference>
<dbReference type="EMBL" id="JAUEIE010000001">
    <property type="protein sequence ID" value="MDN0021578.1"/>
    <property type="molecule type" value="Genomic_DNA"/>
</dbReference>
<evidence type="ECO:0000259" key="6">
    <source>
        <dbReference type="Pfam" id="PF07980"/>
    </source>
</evidence>
<dbReference type="SUPFAM" id="SSF48452">
    <property type="entry name" value="TPR-like"/>
    <property type="match status" value="1"/>
</dbReference>
<evidence type="ECO:0000256" key="4">
    <source>
        <dbReference type="ARBA" id="ARBA00023136"/>
    </source>
</evidence>
<dbReference type="CDD" id="cd08977">
    <property type="entry name" value="SusD"/>
    <property type="match status" value="1"/>
</dbReference>
<keyword evidence="10" id="KW-1185">Reference proteome</keyword>
<proteinExistence type="inferred from homology"/>
<evidence type="ECO:0000256" key="1">
    <source>
        <dbReference type="ARBA" id="ARBA00004442"/>
    </source>
</evidence>
<dbReference type="InterPro" id="IPR011990">
    <property type="entry name" value="TPR-like_helical_dom_sf"/>
</dbReference>
<organism evidence="9 11">
    <name type="scientific">Leyella lascolaii</name>
    <dbReference type="NCBI Taxonomy" id="1776379"/>
    <lineage>
        <taxon>Bacteria</taxon>
        <taxon>Pseudomonadati</taxon>
        <taxon>Bacteroidota</taxon>
        <taxon>Bacteroidia</taxon>
        <taxon>Bacteroidales</taxon>
        <taxon>Prevotellaceae</taxon>
        <taxon>Leyella</taxon>
    </lineage>
</organism>
<accession>A0AAW7JFZ6</accession>
<keyword evidence="5" id="KW-0998">Cell outer membrane</keyword>
<comment type="similarity">
    <text evidence="2">Belongs to the SusD family.</text>
</comment>
<evidence type="ECO:0000313" key="8">
    <source>
        <dbReference type="EMBL" id="MDN0021578.1"/>
    </source>
</evidence>
<comment type="caution">
    <text evidence="9">The sequence shown here is derived from an EMBL/GenBank/DDBJ whole genome shotgun (WGS) entry which is preliminary data.</text>
</comment>
<evidence type="ECO:0000259" key="7">
    <source>
        <dbReference type="Pfam" id="PF14322"/>
    </source>
</evidence>
<reference evidence="9" key="1">
    <citation type="submission" date="2023-06" db="EMBL/GenBank/DDBJ databases">
        <authorList>
            <person name="Zeman M."/>
            <person name="Kubasova T."/>
            <person name="Jahodarova E."/>
            <person name="Nykrynova M."/>
            <person name="Rychlik I."/>
        </authorList>
    </citation>
    <scope>NUCLEOTIDE SEQUENCE</scope>
    <source>
        <strain evidence="9">ET15</strain>
        <strain evidence="8">ET37</strain>
    </source>
</reference>
<evidence type="ECO:0000256" key="2">
    <source>
        <dbReference type="ARBA" id="ARBA00006275"/>
    </source>
</evidence>
<dbReference type="InterPro" id="IPR012944">
    <property type="entry name" value="SusD_RagB_dom"/>
</dbReference>
<reference evidence="9" key="2">
    <citation type="submission" date="2023-08" db="EMBL/GenBank/DDBJ databases">
        <title>Identification and characterization of horizontal gene transfer across gut microbiota members of farm animals based on homology search.</title>
        <authorList>
            <person name="Schwarzerova J."/>
            <person name="Nykrynova M."/>
            <person name="Jureckova K."/>
            <person name="Cejkova D."/>
            <person name="Rychlik I."/>
        </authorList>
    </citation>
    <scope>NUCLEOTIDE SEQUENCE</scope>
    <source>
        <strain evidence="9">ET15</strain>
        <strain evidence="8">ET37</strain>
    </source>
</reference>
<keyword evidence="3" id="KW-0732">Signal</keyword>
<dbReference type="Proteomes" id="UP001168478">
    <property type="component" value="Unassembled WGS sequence"/>
</dbReference>
<dbReference type="Gene3D" id="1.25.40.390">
    <property type="match status" value="1"/>
</dbReference>